<sequence length="484" mass="54639">MSRLERLVVLLETGSTRFIRDTAADQLSDLAKQHPEEILNLLSRVYPFLQNKKWETRVSAAKAFGGIVSHAPQWDPNADDDKMDTSEDIPIKEEDDDESKVKQEDQVADDDKVKKEDDDDYAKIKKEEDEDLDVKKLIEDYYDGLISFDDWSLAEVLQCGRVLLGSSGKEYNSFNNSNNDNNNEDTENVKRRKAAFTEKLGLDRQQTKSEDEVKAESPVKKEEPTQEQKKPQTAQQSARMRAMAKRKAKMGRSGNSRNHNPVDLSQSSVSRKLNHDDKGGSSSPENGNGNSNGNQTPNIDMTSQSDGKLVVEHKVAPVSPILQEHAKYASFVWQFQGVFEMMTKDLFNDVWEIRHGAAMGLRELVKFQASGAGRVKGKDREENDRRNNRTLEDLCVRLITLFAMDRFGDYVSDTVVAPVRENAGQTFAALLLNLNDEVVLKAFHALTTLIKQDLNELGIKVPCWEAKHGGMLGLRYFVMLLLLL</sequence>
<protein>
    <submittedName>
        <fullName evidence="1">Unnamed protein product</fullName>
    </submittedName>
</protein>
<evidence type="ECO:0000313" key="1">
    <source>
        <dbReference type="EMBL" id="GME75225.1"/>
    </source>
</evidence>
<comment type="caution">
    <text evidence="1">The sequence shown here is derived from an EMBL/GenBank/DDBJ whole genome shotgun (WGS) entry which is preliminary data.</text>
</comment>
<dbReference type="Proteomes" id="UP001165064">
    <property type="component" value="Unassembled WGS sequence"/>
</dbReference>
<dbReference type="EMBL" id="BSXS01001144">
    <property type="protein sequence ID" value="GME75225.1"/>
    <property type="molecule type" value="Genomic_DNA"/>
</dbReference>
<reference evidence="1" key="1">
    <citation type="submission" date="2023-04" db="EMBL/GenBank/DDBJ databases">
        <title>Ambrosiozyma monospora NBRC 10751.</title>
        <authorList>
            <person name="Ichikawa N."/>
            <person name="Sato H."/>
            <person name="Tonouchi N."/>
        </authorList>
    </citation>
    <scope>NUCLEOTIDE SEQUENCE</scope>
    <source>
        <strain evidence="1">NBRC 10751</strain>
    </source>
</reference>
<accession>A0ACB5SX20</accession>
<keyword evidence="2" id="KW-1185">Reference proteome</keyword>
<proteinExistence type="predicted"/>
<evidence type="ECO:0000313" key="2">
    <source>
        <dbReference type="Proteomes" id="UP001165064"/>
    </source>
</evidence>
<name>A0ACB5SX20_AMBMO</name>
<gene>
    <name evidence="1" type="ORF">Amon02_000207800</name>
</gene>
<organism evidence="1 2">
    <name type="scientific">Ambrosiozyma monospora</name>
    <name type="common">Yeast</name>
    <name type="synonym">Endomycopsis monosporus</name>
    <dbReference type="NCBI Taxonomy" id="43982"/>
    <lineage>
        <taxon>Eukaryota</taxon>
        <taxon>Fungi</taxon>
        <taxon>Dikarya</taxon>
        <taxon>Ascomycota</taxon>
        <taxon>Saccharomycotina</taxon>
        <taxon>Pichiomycetes</taxon>
        <taxon>Pichiales</taxon>
        <taxon>Pichiaceae</taxon>
        <taxon>Ambrosiozyma</taxon>
    </lineage>
</organism>